<dbReference type="Gene3D" id="3.30.1370.30">
    <property type="match status" value="1"/>
</dbReference>
<evidence type="ECO:0000256" key="4">
    <source>
        <dbReference type="ARBA" id="ARBA00035258"/>
    </source>
</evidence>
<dbReference type="Gene3D" id="3.30.1490.10">
    <property type="match status" value="1"/>
</dbReference>
<proteinExistence type="inferred from homology"/>
<comment type="caution">
    <text evidence="6">The sequence shown here is derived from an EMBL/GenBank/DDBJ whole genome shotgun (WGS) entry which is preliminary data.</text>
</comment>
<dbReference type="EMBL" id="MHUG01000011">
    <property type="protein sequence ID" value="OHA73473.1"/>
    <property type="molecule type" value="Genomic_DNA"/>
</dbReference>
<dbReference type="GO" id="GO:0006412">
    <property type="term" value="P:translation"/>
    <property type="evidence" value="ECO:0007669"/>
    <property type="project" value="UniProtKB-UniRule"/>
</dbReference>
<evidence type="ECO:0000256" key="5">
    <source>
        <dbReference type="HAMAP-Rule" id="MF_01302"/>
    </source>
</evidence>
<keyword evidence="5" id="KW-0694">RNA-binding</keyword>
<reference evidence="6 7" key="1">
    <citation type="journal article" date="2016" name="Nat. Commun.">
        <title>Thousands of microbial genomes shed light on interconnected biogeochemical processes in an aquifer system.</title>
        <authorList>
            <person name="Anantharaman K."/>
            <person name="Brown C.T."/>
            <person name="Hug L.A."/>
            <person name="Sharon I."/>
            <person name="Castelle C.J."/>
            <person name="Probst A.J."/>
            <person name="Thomas B.C."/>
            <person name="Singh A."/>
            <person name="Wilkins M.J."/>
            <person name="Karaoz U."/>
            <person name="Brodie E.L."/>
            <person name="Williams K.H."/>
            <person name="Hubbard S.S."/>
            <person name="Banfield J.F."/>
        </authorList>
    </citation>
    <scope>NUCLEOTIDE SEQUENCE [LARGE SCALE GENOMIC DNA]</scope>
</reference>
<keyword evidence="5" id="KW-0699">rRNA-binding</keyword>
<dbReference type="Proteomes" id="UP000176917">
    <property type="component" value="Unassembled WGS sequence"/>
</dbReference>
<dbReference type="InterPro" id="IPR035987">
    <property type="entry name" value="Ribosomal_uS8_sf"/>
</dbReference>
<dbReference type="FunFam" id="3.30.1490.10:FF:000001">
    <property type="entry name" value="30S ribosomal protein S8"/>
    <property type="match status" value="1"/>
</dbReference>
<evidence type="ECO:0000313" key="7">
    <source>
        <dbReference type="Proteomes" id="UP000176917"/>
    </source>
</evidence>
<evidence type="ECO:0000256" key="1">
    <source>
        <dbReference type="ARBA" id="ARBA00006471"/>
    </source>
</evidence>
<dbReference type="GO" id="GO:0005737">
    <property type="term" value="C:cytoplasm"/>
    <property type="evidence" value="ECO:0007669"/>
    <property type="project" value="UniProtKB-ARBA"/>
</dbReference>
<comment type="function">
    <text evidence="5">One of the primary rRNA binding proteins, it binds directly to 16S rRNA central domain where it helps coordinate assembly of the platform of the 30S subunit.</text>
</comment>
<dbReference type="NCBIfam" id="NF001109">
    <property type="entry name" value="PRK00136.1"/>
    <property type="match status" value="1"/>
</dbReference>
<dbReference type="STRING" id="1802461.A3B24_03100"/>
<dbReference type="SUPFAM" id="SSF56047">
    <property type="entry name" value="Ribosomal protein S8"/>
    <property type="match status" value="1"/>
</dbReference>
<gene>
    <name evidence="5" type="primary">rpsH</name>
    <name evidence="6" type="ORF">A3B24_03100</name>
</gene>
<protein>
    <recommendedName>
        <fullName evidence="4 5">Small ribosomal subunit protein uS8</fullName>
    </recommendedName>
</protein>
<evidence type="ECO:0000256" key="3">
    <source>
        <dbReference type="ARBA" id="ARBA00023274"/>
    </source>
</evidence>
<dbReference type="InterPro" id="IPR000630">
    <property type="entry name" value="Ribosomal_uS8"/>
</dbReference>
<dbReference type="GO" id="GO:0005840">
    <property type="term" value="C:ribosome"/>
    <property type="evidence" value="ECO:0007669"/>
    <property type="project" value="UniProtKB-KW"/>
</dbReference>
<dbReference type="GO" id="GO:0019843">
    <property type="term" value="F:rRNA binding"/>
    <property type="evidence" value="ECO:0007669"/>
    <property type="project" value="UniProtKB-UniRule"/>
</dbReference>
<keyword evidence="2 5" id="KW-0689">Ribosomal protein</keyword>
<organism evidence="6 7">
    <name type="scientific">Candidatus Wildermuthbacteria bacterium RIFCSPLOWO2_01_FULL_48_16</name>
    <dbReference type="NCBI Taxonomy" id="1802461"/>
    <lineage>
        <taxon>Bacteria</taxon>
        <taxon>Candidatus Wildermuthiibacteriota</taxon>
    </lineage>
</organism>
<dbReference type="GO" id="GO:0003735">
    <property type="term" value="F:structural constituent of ribosome"/>
    <property type="evidence" value="ECO:0007669"/>
    <property type="project" value="InterPro"/>
</dbReference>
<comment type="subunit">
    <text evidence="5">Part of the 30S ribosomal subunit. Contacts proteins S5 and S12.</text>
</comment>
<dbReference type="AlphaFoldDB" id="A0A1G2RKV2"/>
<dbReference type="PANTHER" id="PTHR11758">
    <property type="entry name" value="40S RIBOSOMAL PROTEIN S15A"/>
    <property type="match status" value="1"/>
</dbReference>
<dbReference type="Pfam" id="PF00410">
    <property type="entry name" value="Ribosomal_S8"/>
    <property type="match status" value="1"/>
</dbReference>
<comment type="similarity">
    <text evidence="1 5">Belongs to the universal ribosomal protein uS8 family.</text>
</comment>
<evidence type="ECO:0000313" key="6">
    <source>
        <dbReference type="EMBL" id="OHA73473.1"/>
    </source>
</evidence>
<name>A0A1G2RKV2_9BACT</name>
<accession>A0A1G2RKV2</accession>
<evidence type="ECO:0000256" key="2">
    <source>
        <dbReference type="ARBA" id="ARBA00022980"/>
    </source>
</evidence>
<keyword evidence="3 5" id="KW-0687">Ribonucleoprotein</keyword>
<sequence>MTDPIADMLTQIRNASLVLKETIELPYSKMRLEIAKILEKEGLIVSSQLRGRRARKFLELTLKYDGKAPAISGLKRVSKPGQRIYVPFSKIKKVKGGFGISIISTSKGLLSNKEAWNQKVGGEVICEVW</sequence>
<dbReference type="HAMAP" id="MF_01302_B">
    <property type="entry name" value="Ribosomal_uS8_B"/>
    <property type="match status" value="1"/>
</dbReference>
<dbReference type="GO" id="GO:1990904">
    <property type="term" value="C:ribonucleoprotein complex"/>
    <property type="evidence" value="ECO:0007669"/>
    <property type="project" value="UniProtKB-KW"/>
</dbReference>